<dbReference type="SUPFAM" id="SSF51556">
    <property type="entry name" value="Metallo-dependent hydrolases"/>
    <property type="match status" value="1"/>
</dbReference>
<accession>A0A2K1L8V3</accession>
<dbReference type="FunFam" id="3.20.20.140:FF:000052">
    <property type="entry name" value="Catalytic/ hydrolase"/>
    <property type="match status" value="1"/>
</dbReference>
<dbReference type="Proteomes" id="UP000006727">
    <property type="component" value="Chromosome 1"/>
</dbReference>
<proteinExistence type="inferred from homology"/>
<dbReference type="InterPro" id="IPR032466">
    <property type="entry name" value="Metal_Hydrolase"/>
</dbReference>
<gene>
    <name evidence="5" type="primary">LOC112293786</name>
    <name evidence="4" type="ORF">PHYPA_000893</name>
</gene>
<dbReference type="Gramene" id="Pp3c1_20610V3.1">
    <property type="protein sequence ID" value="Pp3c1_20610V3.1"/>
    <property type="gene ID" value="Pp3c1_20610"/>
</dbReference>
<sequence>MDAVSPLAMALLQPPLLLTRGTSRAPTALHSQPPHRFLTRSFHHPATLTNCNFDARRICSLSPKPPIVAERSAFSESRISPASGITAHAGLSLRGRDLHVAARASKSDYTTRRVLPFRALLAISAGAAIAFLRRRRKLQPLKVRGSVAYTQGEEKTEKMTKIDSHLHVWASPDEAKKFPYFPGQEPTLPGSADFLLKNMAEAGVDGAVIIQPINHKFDHSYVSSVLQKYPDKFVGMCLADPTEGGGGAKEIERLIKEENFKGVRFNPYLWPSGEKMTNELGKAMFAKAGELGVPVGFMCFKGLMLHIDEIEELCREFPTTTVLMDHLGFCKPPLTEEEADVWNRLLNLSKYPQVYVKLSAFFRVSREPFPYKDTWPFLKQLLESYGANRLMWGSDFPFVAAECGYTNSWQVLPSRNSAEAFCSEEELEAIMGGTALSVFKGSWRSSLFDG</sequence>
<dbReference type="FunCoup" id="A0A2K1L8V3">
    <property type="interactions" value="755"/>
</dbReference>
<evidence type="ECO:0000259" key="3">
    <source>
        <dbReference type="Pfam" id="PF04909"/>
    </source>
</evidence>
<dbReference type="PANTHER" id="PTHR21240:SF19">
    <property type="entry name" value="CATALYTIC_ HYDROLASE"/>
    <property type="match status" value="1"/>
</dbReference>
<organism evidence="4">
    <name type="scientific">Physcomitrium patens</name>
    <name type="common">Spreading-leaved earth moss</name>
    <name type="synonym">Physcomitrella patens</name>
    <dbReference type="NCBI Taxonomy" id="3218"/>
    <lineage>
        <taxon>Eukaryota</taxon>
        <taxon>Viridiplantae</taxon>
        <taxon>Streptophyta</taxon>
        <taxon>Embryophyta</taxon>
        <taxon>Bryophyta</taxon>
        <taxon>Bryophytina</taxon>
        <taxon>Bryopsida</taxon>
        <taxon>Funariidae</taxon>
        <taxon>Funariales</taxon>
        <taxon>Funariaceae</taxon>
        <taxon>Physcomitrium</taxon>
    </lineage>
</organism>
<dbReference type="AlphaFoldDB" id="A0A2K1L8V3"/>
<dbReference type="PaxDb" id="3218-PP1S568_5V6.1"/>
<keyword evidence="2" id="KW-0210">Decarboxylase</keyword>
<dbReference type="PANTHER" id="PTHR21240">
    <property type="entry name" value="2-AMINO-3-CARBOXYLMUCONATE-6-SEMIALDEHYDE DECARBOXYLASE"/>
    <property type="match status" value="1"/>
</dbReference>
<dbReference type="InterPro" id="IPR032465">
    <property type="entry name" value="ACMSD"/>
</dbReference>
<dbReference type="EnsemblPlants" id="Pp3c1_20610V3.2">
    <property type="protein sequence ID" value="Pp3c1_20610V3.2"/>
    <property type="gene ID" value="Pp3c1_20610"/>
</dbReference>
<dbReference type="Gramene" id="Pp3c1_20610V3.2">
    <property type="protein sequence ID" value="Pp3c1_20610V3.2"/>
    <property type="gene ID" value="Pp3c1_20610"/>
</dbReference>
<dbReference type="Pfam" id="PF04909">
    <property type="entry name" value="Amidohydro_2"/>
    <property type="match status" value="1"/>
</dbReference>
<reference evidence="4 6" key="1">
    <citation type="journal article" date="2008" name="Science">
        <title>The Physcomitrella genome reveals evolutionary insights into the conquest of land by plants.</title>
        <authorList>
            <person name="Rensing S."/>
            <person name="Lang D."/>
            <person name="Zimmer A."/>
            <person name="Terry A."/>
            <person name="Salamov A."/>
            <person name="Shapiro H."/>
            <person name="Nishiyama T."/>
            <person name="Perroud P.-F."/>
            <person name="Lindquist E."/>
            <person name="Kamisugi Y."/>
            <person name="Tanahashi T."/>
            <person name="Sakakibara K."/>
            <person name="Fujita T."/>
            <person name="Oishi K."/>
            <person name="Shin-I T."/>
            <person name="Kuroki Y."/>
            <person name="Toyoda A."/>
            <person name="Suzuki Y."/>
            <person name="Hashimoto A."/>
            <person name="Yamaguchi K."/>
            <person name="Sugano A."/>
            <person name="Kohara Y."/>
            <person name="Fujiyama A."/>
            <person name="Anterola A."/>
            <person name="Aoki S."/>
            <person name="Ashton N."/>
            <person name="Barbazuk W.B."/>
            <person name="Barker E."/>
            <person name="Bennetzen J."/>
            <person name="Bezanilla M."/>
            <person name="Blankenship R."/>
            <person name="Cho S.H."/>
            <person name="Dutcher S."/>
            <person name="Estelle M."/>
            <person name="Fawcett J.A."/>
            <person name="Gundlach H."/>
            <person name="Hanada K."/>
            <person name="Heyl A."/>
            <person name="Hicks K.A."/>
            <person name="Hugh J."/>
            <person name="Lohr M."/>
            <person name="Mayer K."/>
            <person name="Melkozernov A."/>
            <person name="Murata T."/>
            <person name="Nelson D."/>
            <person name="Pils B."/>
            <person name="Prigge M."/>
            <person name="Reiss B."/>
            <person name="Renner T."/>
            <person name="Rombauts S."/>
            <person name="Rushton P."/>
            <person name="Sanderfoot A."/>
            <person name="Schween G."/>
            <person name="Shiu S.-H."/>
            <person name="Stueber K."/>
            <person name="Theodoulou F.L."/>
            <person name="Tu H."/>
            <person name="Van de Peer Y."/>
            <person name="Verrier P.J."/>
            <person name="Waters E."/>
            <person name="Wood A."/>
            <person name="Yang L."/>
            <person name="Cove D."/>
            <person name="Cuming A."/>
            <person name="Hasebe M."/>
            <person name="Lucas S."/>
            <person name="Mishler D.B."/>
            <person name="Reski R."/>
            <person name="Grigoriev I."/>
            <person name="Quatrano R.S."/>
            <person name="Boore J.L."/>
        </authorList>
    </citation>
    <scope>NUCLEOTIDE SEQUENCE [LARGE SCALE GENOMIC DNA]</scope>
    <source>
        <strain evidence="5 6">cv. Gransden 2004</strain>
    </source>
</reference>
<comment type="similarity">
    <text evidence="2">Belongs to the metallo-dependent hydrolases superfamily.</text>
</comment>
<evidence type="ECO:0000256" key="1">
    <source>
        <dbReference type="ARBA" id="ARBA00023239"/>
    </source>
</evidence>
<keyword evidence="1 2" id="KW-0456">Lyase</keyword>
<dbReference type="OrthoDB" id="2135488at2759"/>
<dbReference type="GeneID" id="112293786"/>
<evidence type="ECO:0000256" key="2">
    <source>
        <dbReference type="RuleBase" id="RU366045"/>
    </source>
</evidence>
<dbReference type="GO" id="GO:0016831">
    <property type="term" value="F:carboxy-lyase activity"/>
    <property type="evidence" value="ECO:0007669"/>
    <property type="project" value="UniProtKB-KW"/>
</dbReference>
<protein>
    <recommendedName>
        <fullName evidence="3">Amidohydrolase-related domain-containing protein</fullName>
    </recommendedName>
</protein>
<evidence type="ECO:0000313" key="4">
    <source>
        <dbReference type="EMBL" id="PNR62469.1"/>
    </source>
</evidence>
<dbReference type="Gene3D" id="3.20.20.140">
    <property type="entry name" value="Metal-dependent hydrolases"/>
    <property type="match status" value="1"/>
</dbReference>
<dbReference type="EMBL" id="ABEU02000001">
    <property type="protein sequence ID" value="PNR62469.1"/>
    <property type="molecule type" value="Genomic_DNA"/>
</dbReference>
<reference evidence="5" key="3">
    <citation type="submission" date="2020-12" db="UniProtKB">
        <authorList>
            <consortium name="EnsemblPlants"/>
        </authorList>
    </citation>
    <scope>IDENTIFICATION</scope>
</reference>
<dbReference type="RefSeq" id="XP_024399436.1">
    <property type="nucleotide sequence ID" value="XM_024543668.2"/>
</dbReference>
<dbReference type="EnsemblPlants" id="Pp3c1_20610V3.1">
    <property type="protein sequence ID" value="Pp3c1_20610V3.1"/>
    <property type="gene ID" value="Pp3c1_20610"/>
</dbReference>
<evidence type="ECO:0000313" key="6">
    <source>
        <dbReference type="Proteomes" id="UP000006727"/>
    </source>
</evidence>
<dbReference type="InterPro" id="IPR006680">
    <property type="entry name" value="Amidohydro-rel"/>
</dbReference>
<dbReference type="GO" id="GO:0016787">
    <property type="term" value="F:hydrolase activity"/>
    <property type="evidence" value="ECO:0007669"/>
    <property type="project" value="InterPro"/>
</dbReference>
<dbReference type="STRING" id="3218.A0A2K1L8V3"/>
<keyword evidence="6" id="KW-1185">Reference proteome</keyword>
<dbReference type="KEGG" id="ppp:112293786"/>
<evidence type="ECO:0000313" key="5">
    <source>
        <dbReference type="EnsemblPlants" id="Pp3c1_20610V3.1"/>
    </source>
</evidence>
<name>A0A2K1L8V3_PHYPA</name>
<feature type="domain" description="Amidohydrolase-related" evidence="3">
    <location>
        <begin position="162"/>
        <end position="439"/>
    </location>
</feature>
<reference evidence="4 6" key="2">
    <citation type="journal article" date="2018" name="Plant J.">
        <title>The Physcomitrella patens chromosome-scale assembly reveals moss genome structure and evolution.</title>
        <authorList>
            <person name="Lang D."/>
            <person name="Ullrich K.K."/>
            <person name="Murat F."/>
            <person name="Fuchs J."/>
            <person name="Jenkins J."/>
            <person name="Haas F.B."/>
            <person name="Piednoel M."/>
            <person name="Gundlach H."/>
            <person name="Van Bel M."/>
            <person name="Meyberg R."/>
            <person name="Vives C."/>
            <person name="Morata J."/>
            <person name="Symeonidi A."/>
            <person name="Hiss M."/>
            <person name="Muchero W."/>
            <person name="Kamisugi Y."/>
            <person name="Saleh O."/>
            <person name="Blanc G."/>
            <person name="Decker E.L."/>
            <person name="van Gessel N."/>
            <person name="Grimwood J."/>
            <person name="Hayes R.D."/>
            <person name="Graham S.W."/>
            <person name="Gunter L.E."/>
            <person name="McDaniel S.F."/>
            <person name="Hoernstein S.N.W."/>
            <person name="Larsson A."/>
            <person name="Li F.W."/>
            <person name="Perroud P.F."/>
            <person name="Phillips J."/>
            <person name="Ranjan P."/>
            <person name="Rokshar D.S."/>
            <person name="Rothfels C.J."/>
            <person name="Schneider L."/>
            <person name="Shu S."/>
            <person name="Stevenson D.W."/>
            <person name="Thummler F."/>
            <person name="Tillich M."/>
            <person name="Villarreal Aguilar J.C."/>
            <person name="Widiez T."/>
            <person name="Wong G.K."/>
            <person name="Wymore A."/>
            <person name="Zhang Y."/>
            <person name="Zimmer A.D."/>
            <person name="Quatrano R.S."/>
            <person name="Mayer K.F.X."/>
            <person name="Goodstein D."/>
            <person name="Casacuberta J.M."/>
            <person name="Vandepoele K."/>
            <person name="Reski R."/>
            <person name="Cuming A.C."/>
            <person name="Tuskan G.A."/>
            <person name="Maumus F."/>
            <person name="Salse J."/>
            <person name="Schmutz J."/>
            <person name="Rensing S.A."/>
        </authorList>
    </citation>
    <scope>NUCLEOTIDE SEQUENCE [LARGE SCALE GENOMIC DNA]</scope>
    <source>
        <strain evidence="5 6">cv. Gransden 2004</strain>
    </source>
</reference>